<dbReference type="Pfam" id="PF01205">
    <property type="entry name" value="Impact_N"/>
    <property type="match status" value="1"/>
</dbReference>
<organism evidence="4 5">
    <name type="scientific">Prymnesium parvum</name>
    <name type="common">Toxic golden alga</name>
    <dbReference type="NCBI Taxonomy" id="97485"/>
    <lineage>
        <taxon>Eukaryota</taxon>
        <taxon>Haptista</taxon>
        <taxon>Haptophyta</taxon>
        <taxon>Prymnesiophyceae</taxon>
        <taxon>Prymnesiales</taxon>
        <taxon>Prymnesiaceae</taxon>
        <taxon>Prymnesium</taxon>
    </lineage>
</organism>
<dbReference type="GO" id="GO:0006446">
    <property type="term" value="P:regulation of translational initiation"/>
    <property type="evidence" value="ECO:0007669"/>
    <property type="project" value="TreeGrafter"/>
</dbReference>
<dbReference type="EMBL" id="JBGBPQ010000006">
    <property type="protein sequence ID" value="KAL1522603.1"/>
    <property type="molecule type" value="Genomic_DNA"/>
</dbReference>
<evidence type="ECO:0000313" key="5">
    <source>
        <dbReference type="Proteomes" id="UP001515480"/>
    </source>
</evidence>
<evidence type="ECO:0000256" key="2">
    <source>
        <dbReference type="SAM" id="SignalP"/>
    </source>
</evidence>
<feature type="chain" id="PRO_5044339086" description="Impact N-terminal domain-containing protein" evidence="2">
    <location>
        <begin position="19"/>
        <end position="254"/>
    </location>
</feature>
<dbReference type="SUPFAM" id="SSF54211">
    <property type="entry name" value="Ribosomal protein S5 domain 2-like"/>
    <property type="match status" value="1"/>
</dbReference>
<keyword evidence="5" id="KW-1185">Reference proteome</keyword>
<dbReference type="Proteomes" id="UP001515480">
    <property type="component" value="Unassembled WGS sequence"/>
</dbReference>
<proteinExistence type="inferred from homology"/>
<accession>A0AB34JLP0</accession>
<evidence type="ECO:0000256" key="1">
    <source>
        <dbReference type="ARBA" id="ARBA00007665"/>
    </source>
</evidence>
<dbReference type="AlphaFoldDB" id="A0AB34JLP0"/>
<dbReference type="InterPro" id="IPR036956">
    <property type="entry name" value="Impact_N_sf"/>
</dbReference>
<comment type="similarity">
    <text evidence="1">Belongs to the IMPACT family.</text>
</comment>
<dbReference type="GO" id="GO:0005737">
    <property type="term" value="C:cytoplasm"/>
    <property type="evidence" value="ECO:0007669"/>
    <property type="project" value="TreeGrafter"/>
</dbReference>
<dbReference type="PANTHER" id="PTHR16301:SF20">
    <property type="entry name" value="IMPACT FAMILY MEMBER YIGZ"/>
    <property type="match status" value="1"/>
</dbReference>
<keyword evidence="2" id="KW-0732">Signal</keyword>
<comment type="caution">
    <text evidence="4">The sequence shown here is derived from an EMBL/GenBank/DDBJ whole genome shotgun (WGS) entry which is preliminary data.</text>
</comment>
<reference evidence="4 5" key="1">
    <citation type="journal article" date="2024" name="Science">
        <title>Giant polyketide synthase enzymes in the biosynthesis of giant marine polyether toxins.</title>
        <authorList>
            <person name="Fallon T.R."/>
            <person name="Shende V.V."/>
            <person name="Wierzbicki I.H."/>
            <person name="Pendleton A.L."/>
            <person name="Watervoot N.F."/>
            <person name="Auber R.P."/>
            <person name="Gonzalez D.J."/>
            <person name="Wisecaver J.H."/>
            <person name="Moore B.S."/>
        </authorList>
    </citation>
    <scope>NUCLEOTIDE SEQUENCE [LARGE SCALE GENOMIC DNA]</scope>
    <source>
        <strain evidence="4 5">12B1</strain>
    </source>
</reference>
<feature type="domain" description="Impact N-terminal" evidence="3">
    <location>
        <begin position="67"/>
        <end position="169"/>
    </location>
</feature>
<evidence type="ECO:0000259" key="3">
    <source>
        <dbReference type="Pfam" id="PF01205"/>
    </source>
</evidence>
<feature type="signal peptide" evidence="2">
    <location>
        <begin position="1"/>
        <end position="18"/>
    </location>
</feature>
<protein>
    <recommendedName>
        <fullName evidence="3">Impact N-terminal domain-containing protein</fullName>
    </recommendedName>
</protein>
<dbReference type="InterPro" id="IPR001498">
    <property type="entry name" value="Impact_N"/>
</dbReference>
<dbReference type="InterPro" id="IPR023582">
    <property type="entry name" value="Impact"/>
</dbReference>
<evidence type="ECO:0000313" key="4">
    <source>
        <dbReference type="EMBL" id="KAL1522603.1"/>
    </source>
</evidence>
<dbReference type="InterPro" id="IPR020568">
    <property type="entry name" value="Ribosomal_Su5_D2-typ_SF"/>
</dbReference>
<dbReference type="Gene3D" id="3.30.230.30">
    <property type="entry name" value="Impact, N-terminal domain"/>
    <property type="match status" value="1"/>
</dbReference>
<gene>
    <name evidence="4" type="ORF">AB1Y20_017586</name>
</gene>
<name>A0AB34JLP0_PRYPA</name>
<sequence>MARLSLLLFLLDTSRVASLSAGAAAASTRGPLLSAPTPPPPRARMDHAPRAIRTVARETSHAIVVGKSRFLATAARVATAEEANERARRLADPRARHNCFAWRLAGGATRTNGDGEPGGTAGPPILAAIEAAGLHDVLVLVARYRLGEGGKLGTGGLVRAYGGAARACLEQAEAVVVEARVAAVARFFAADTGAVFGLIEPFSPDVTVLPTEPPETLAKFDVDPADFPRLAEDICSATSGRVKCFLLEDDEPEM</sequence>
<dbReference type="PANTHER" id="PTHR16301">
    <property type="entry name" value="IMPACT-RELATED"/>
    <property type="match status" value="1"/>
</dbReference>